<evidence type="ECO:0000256" key="1">
    <source>
        <dbReference type="ARBA" id="ARBA00022679"/>
    </source>
</evidence>
<dbReference type="PANTHER" id="PTHR43420:SF12">
    <property type="entry name" value="N-ACETYLTRANSFERASE DOMAIN-CONTAINING PROTEIN"/>
    <property type="match status" value="1"/>
</dbReference>
<protein>
    <recommendedName>
        <fullName evidence="4">N-acetyltransferase domain-containing protein</fullName>
    </recommendedName>
</protein>
<proteinExistence type="predicted"/>
<dbReference type="InterPro" id="IPR000182">
    <property type="entry name" value="GNAT_dom"/>
</dbReference>
<dbReference type="InterPro" id="IPR050680">
    <property type="entry name" value="YpeA/RimI_acetyltransf"/>
</dbReference>
<feature type="region of interest" description="Disordered" evidence="3">
    <location>
        <begin position="1"/>
        <end position="31"/>
    </location>
</feature>
<feature type="region of interest" description="Disordered" evidence="3">
    <location>
        <begin position="88"/>
        <end position="117"/>
    </location>
</feature>
<evidence type="ECO:0000256" key="3">
    <source>
        <dbReference type="SAM" id="MobiDB-lite"/>
    </source>
</evidence>
<evidence type="ECO:0000313" key="5">
    <source>
        <dbReference type="EMBL" id="GAA2005429.1"/>
    </source>
</evidence>
<accession>A0ABN2TD93</accession>
<evidence type="ECO:0000259" key="4">
    <source>
        <dbReference type="PROSITE" id="PS51186"/>
    </source>
</evidence>
<organism evidence="5 6">
    <name type="scientific">Brevibacterium samyangense</name>
    <dbReference type="NCBI Taxonomy" id="366888"/>
    <lineage>
        <taxon>Bacteria</taxon>
        <taxon>Bacillati</taxon>
        <taxon>Actinomycetota</taxon>
        <taxon>Actinomycetes</taxon>
        <taxon>Micrococcales</taxon>
        <taxon>Brevibacteriaceae</taxon>
        <taxon>Brevibacterium</taxon>
    </lineage>
</organism>
<keyword evidence="6" id="KW-1185">Reference proteome</keyword>
<dbReference type="InterPro" id="IPR016181">
    <property type="entry name" value="Acyl_CoA_acyltransferase"/>
</dbReference>
<comment type="caution">
    <text evidence="5">The sequence shown here is derived from an EMBL/GenBank/DDBJ whole genome shotgun (WGS) entry which is preliminary data.</text>
</comment>
<dbReference type="EMBL" id="BAAANO010000013">
    <property type="protein sequence ID" value="GAA2005429.1"/>
    <property type="molecule type" value="Genomic_DNA"/>
</dbReference>
<sequence length="216" mass="22021">MSDFRIVPAPASPAPSDGASDGNPVGTASFGAPSFGTADLLPFLVLVDGWSLDSPSAGEEPVLAGPLARYVTDWGREGDLAVLGYSVPEEGENDSAAPTTERSAEPTAEGPATSSAEAPVGAAWIRRLPAEEAGAGWVSADVPELLVAVHPEHQGEGLGRKLVQTLLGLAKLTGVEAVSLAVDEANGALALFEKLGFASIGRGGHDEVLMLRSLTD</sequence>
<dbReference type="PROSITE" id="PS51186">
    <property type="entry name" value="GNAT"/>
    <property type="match status" value="1"/>
</dbReference>
<keyword evidence="2" id="KW-0012">Acyltransferase</keyword>
<dbReference type="CDD" id="cd04301">
    <property type="entry name" value="NAT_SF"/>
    <property type="match status" value="1"/>
</dbReference>
<keyword evidence="1" id="KW-0808">Transferase</keyword>
<dbReference type="RefSeq" id="WP_344308234.1">
    <property type="nucleotide sequence ID" value="NZ_BAAANO010000013.1"/>
</dbReference>
<dbReference type="Pfam" id="PF00583">
    <property type="entry name" value="Acetyltransf_1"/>
    <property type="match status" value="1"/>
</dbReference>
<dbReference type="Gene3D" id="3.40.630.30">
    <property type="match status" value="1"/>
</dbReference>
<evidence type="ECO:0000313" key="6">
    <source>
        <dbReference type="Proteomes" id="UP001500755"/>
    </source>
</evidence>
<feature type="domain" description="N-acetyltransferase" evidence="4">
    <location>
        <begin position="83"/>
        <end position="215"/>
    </location>
</feature>
<dbReference type="PANTHER" id="PTHR43420">
    <property type="entry name" value="ACETYLTRANSFERASE"/>
    <property type="match status" value="1"/>
</dbReference>
<evidence type="ECO:0000256" key="2">
    <source>
        <dbReference type="ARBA" id="ARBA00023315"/>
    </source>
</evidence>
<reference evidence="5 6" key="1">
    <citation type="journal article" date="2019" name="Int. J. Syst. Evol. Microbiol.">
        <title>The Global Catalogue of Microorganisms (GCM) 10K type strain sequencing project: providing services to taxonomists for standard genome sequencing and annotation.</title>
        <authorList>
            <consortium name="The Broad Institute Genomics Platform"/>
            <consortium name="The Broad Institute Genome Sequencing Center for Infectious Disease"/>
            <person name="Wu L."/>
            <person name="Ma J."/>
        </authorList>
    </citation>
    <scope>NUCLEOTIDE SEQUENCE [LARGE SCALE GENOMIC DNA]</scope>
    <source>
        <strain evidence="5 6">JCM 14546</strain>
    </source>
</reference>
<gene>
    <name evidence="5" type="ORF">GCM10009755_13870</name>
</gene>
<name>A0ABN2TD93_9MICO</name>
<dbReference type="Proteomes" id="UP001500755">
    <property type="component" value="Unassembled WGS sequence"/>
</dbReference>
<dbReference type="SUPFAM" id="SSF55729">
    <property type="entry name" value="Acyl-CoA N-acyltransferases (Nat)"/>
    <property type="match status" value="1"/>
</dbReference>